<feature type="transmembrane region" description="Helical" evidence="7">
    <location>
        <begin position="141"/>
        <end position="159"/>
    </location>
</feature>
<feature type="transmembrane region" description="Helical" evidence="7">
    <location>
        <begin position="7"/>
        <end position="26"/>
    </location>
</feature>
<evidence type="ECO:0000256" key="5">
    <source>
        <dbReference type="ARBA" id="ARBA00022989"/>
    </source>
</evidence>
<keyword evidence="3" id="KW-1003">Cell membrane</keyword>
<keyword evidence="6 7" id="KW-0472">Membrane</keyword>
<dbReference type="Proteomes" id="UP000293296">
    <property type="component" value="Chromosome"/>
</dbReference>
<dbReference type="OrthoDB" id="5393513at2"/>
<accession>A0A4P6HJC9</accession>
<feature type="transmembrane region" description="Helical" evidence="7">
    <location>
        <begin position="281"/>
        <end position="300"/>
    </location>
</feature>
<gene>
    <name evidence="8" type="ORF">C3Y92_05340</name>
</gene>
<protein>
    <submittedName>
        <fullName evidence="8">Putative sulfate exporter family transporter</fullName>
    </submittedName>
</protein>
<dbReference type="GO" id="GO:0005886">
    <property type="term" value="C:plasma membrane"/>
    <property type="evidence" value="ECO:0007669"/>
    <property type="project" value="UniProtKB-SubCell"/>
</dbReference>
<comment type="similarity">
    <text evidence="2">Belongs to the UPF0324 family.</text>
</comment>
<evidence type="ECO:0000313" key="9">
    <source>
        <dbReference type="Proteomes" id="UP000293296"/>
    </source>
</evidence>
<evidence type="ECO:0000256" key="1">
    <source>
        <dbReference type="ARBA" id="ARBA00004651"/>
    </source>
</evidence>
<comment type="subcellular location">
    <subcellularLocation>
        <location evidence="1">Cell membrane</location>
        <topology evidence="1">Multi-pass membrane protein</topology>
    </subcellularLocation>
</comment>
<keyword evidence="4 7" id="KW-0812">Transmembrane</keyword>
<dbReference type="PANTHER" id="PTHR30106">
    <property type="entry name" value="INNER MEMBRANE PROTEIN YEIH-RELATED"/>
    <property type="match status" value="1"/>
</dbReference>
<feature type="transmembrane region" description="Helical" evidence="7">
    <location>
        <begin position="46"/>
        <end position="67"/>
    </location>
</feature>
<proteinExistence type="inferred from homology"/>
<feature type="transmembrane region" description="Helical" evidence="7">
    <location>
        <begin position="171"/>
        <end position="193"/>
    </location>
</feature>
<feature type="transmembrane region" description="Helical" evidence="7">
    <location>
        <begin position="112"/>
        <end position="134"/>
    </location>
</feature>
<dbReference type="RefSeq" id="WP_015861957.1">
    <property type="nucleotide sequence ID" value="NZ_CP026538.1"/>
</dbReference>
<keyword evidence="5 7" id="KW-1133">Transmembrane helix</keyword>
<name>A0A4P6HJC9_9BACT</name>
<feature type="transmembrane region" description="Helical" evidence="7">
    <location>
        <begin position="205"/>
        <end position="227"/>
    </location>
</feature>
<sequence length="369" mass="39740">MEDKGIFGKIAAILPGLALMVGTLWVLRTWVEPWMANTVLFGQKGWLVKVLSLNYILLAIIVGMLYRNLLFGGKIPAWAEEGFRTTRLFIKSGVIMLGSLYTIQSLAKVGGIAILLIMTFVFGTIFFVMFLGRLMGMDRSLIGVMAAACGVCGVSAAVATSPAVKAKPSDVALVIATILGFGIMTMFVSPFVGKALQMSDYQFGAWVGTGILNSGQVLATCLAFNPTIAPGTAVAYGEIWNVVRVISIPFVVFFITMWFWRAEAQAEHLSLVGILKDKFPIFVIGFFGMTFLSSVGALGAEGSNTLHMMRDVMSWIFGIGLVGQGAYIDIREIKTAGGKPLKVGLAAGCLKYVVALLVIMFFVSKESSF</sequence>
<dbReference type="InterPro" id="IPR018383">
    <property type="entry name" value="UPF0324_pro"/>
</dbReference>
<dbReference type="KEGG" id="dcb:C3Y92_05340"/>
<reference evidence="8 9" key="1">
    <citation type="submission" date="2018-02" db="EMBL/GenBank/DDBJ databases">
        <title>Genome sequence of Desulfovibrio carbinolicus DSM 3852.</title>
        <authorList>
            <person name="Wilbanks E."/>
            <person name="Skennerton C.T."/>
            <person name="Orphan V.J."/>
        </authorList>
    </citation>
    <scope>NUCLEOTIDE SEQUENCE [LARGE SCALE GENOMIC DNA]</scope>
    <source>
        <strain evidence="8 9">DSM 3852</strain>
    </source>
</reference>
<evidence type="ECO:0000256" key="4">
    <source>
        <dbReference type="ARBA" id="ARBA00022692"/>
    </source>
</evidence>
<dbReference type="PANTHER" id="PTHR30106:SF1">
    <property type="entry name" value="UPF0324 MEMBRANE PROTEIN FN0533"/>
    <property type="match status" value="1"/>
</dbReference>
<dbReference type="AlphaFoldDB" id="A0A4P6HJC9"/>
<feature type="transmembrane region" description="Helical" evidence="7">
    <location>
        <begin position="342"/>
        <end position="363"/>
    </location>
</feature>
<dbReference type="Pfam" id="PF03601">
    <property type="entry name" value="Cons_hypoth698"/>
    <property type="match status" value="1"/>
</dbReference>
<feature type="transmembrane region" description="Helical" evidence="7">
    <location>
        <begin position="239"/>
        <end position="260"/>
    </location>
</feature>
<evidence type="ECO:0000256" key="6">
    <source>
        <dbReference type="ARBA" id="ARBA00023136"/>
    </source>
</evidence>
<keyword evidence="9" id="KW-1185">Reference proteome</keyword>
<evidence type="ECO:0000256" key="7">
    <source>
        <dbReference type="SAM" id="Phobius"/>
    </source>
</evidence>
<dbReference type="EMBL" id="CP026538">
    <property type="protein sequence ID" value="QAZ66696.1"/>
    <property type="molecule type" value="Genomic_DNA"/>
</dbReference>
<organism evidence="8 9">
    <name type="scientific">Solidesulfovibrio carbinolicus</name>
    <dbReference type="NCBI Taxonomy" id="296842"/>
    <lineage>
        <taxon>Bacteria</taxon>
        <taxon>Pseudomonadati</taxon>
        <taxon>Thermodesulfobacteriota</taxon>
        <taxon>Desulfovibrionia</taxon>
        <taxon>Desulfovibrionales</taxon>
        <taxon>Desulfovibrionaceae</taxon>
        <taxon>Solidesulfovibrio</taxon>
    </lineage>
</organism>
<evidence type="ECO:0000256" key="2">
    <source>
        <dbReference type="ARBA" id="ARBA00007977"/>
    </source>
</evidence>
<evidence type="ECO:0000256" key="3">
    <source>
        <dbReference type="ARBA" id="ARBA00022475"/>
    </source>
</evidence>
<evidence type="ECO:0000313" key="8">
    <source>
        <dbReference type="EMBL" id="QAZ66696.1"/>
    </source>
</evidence>